<feature type="compositionally biased region" description="Polar residues" evidence="1">
    <location>
        <begin position="273"/>
        <end position="282"/>
    </location>
</feature>
<evidence type="ECO:0000313" key="2">
    <source>
        <dbReference type="EMBL" id="GJN91496.1"/>
    </source>
</evidence>
<feature type="compositionally biased region" description="Polar residues" evidence="1">
    <location>
        <begin position="29"/>
        <end position="45"/>
    </location>
</feature>
<evidence type="ECO:0000313" key="3">
    <source>
        <dbReference type="Proteomes" id="UP001342314"/>
    </source>
</evidence>
<proteinExistence type="predicted"/>
<organism evidence="2 3">
    <name type="scientific">Rhodotorula paludigena</name>
    <dbReference type="NCBI Taxonomy" id="86838"/>
    <lineage>
        <taxon>Eukaryota</taxon>
        <taxon>Fungi</taxon>
        <taxon>Dikarya</taxon>
        <taxon>Basidiomycota</taxon>
        <taxon>Pucciniomycotina</taxon>
        <taxon>Microbotryomycetes</taxon>
        <taxon>Sporidiobolales</taxon>
        <taxon>Sporidiobolaceae</taxon>
        <taxon>Rhodotorula</taxon>
    </lineage>
</organism>
<feature type="region of interest" description="Disordered" evidence="1">
    <location>
        <begin position="245"/>
        <end position="297"/>
    </location>
</feature>
<dbReference type="Proteomes" id="UP001342314">
    <property type="component" value="Unassembled WGS sequence"/>
</dbReference>
<accession>A0AAV5GPN2</accession>
<feature type="compositionally biased region" description="Low complexity" evidence="1">
    <location>
        <begin position="124"/>
        <end position="135"/>
    </location>
</feature>
<feature type="region of interest" description="Disordered" evidence="1">
    <location>
        <begin position="332"/>
        <end position="388"/>
    </location>
</feature>
<comment type="caution">
    <text evidence="2">The sequence shown here is derived from an EMBL/GenBank/DDBJ whole genome shotgun (WGS) entry which is preliminary data.</text>
</comment>
<sequence>MPTPPAEPDSPVLYYDEEEPQLDGVRHLSVSSDGTIDSIISQDENPTPPQSPYTGPVVHISPPGAHLSGLLGGDEMEDSFSQDKEKERTPTSTPMPFGTPLARPQATFYADPGPPTPLGIKLNLDPTTPTDPLEPVARPSLAARRAASGKLPNKALLGLQQMRFESCRDAGMGLGVGPGSAGFEGMEGVSPGGPGMHYREQMGLDDGKDGRGSRSTSPLPSPGVENIAVHGRSVRKSPSSLVLKIPRFGSSTSPLPSPTGDRAPPSPHIMRSSAFSFTNTGPRTPLTPSHLPPAPALGSGGPAFEWFSYSMPDSPGCPVPPEGVPVADKTCYFSDLQPSSPSQQTAYLPTPGSERSRTPFASHGRQPIPASPLGQGRFAATSSNPFFA</sequence>
<feature type="compositionally biased region" description="Basic and acidic residues" evidence="1">
    <location>
        <begin position="201"/>
        <end position="212"/>
    </location>
</feature>
<dbReference type="EMBL" id="BQKY01000009">
    <property type="protein sequence ID" value="GJN91496.1"/>
    <property type="molecule type" value="Genomic_DNA"/>
</dbReference>
<name>A0AAV5GPN2_9BASI</name>
<evidence type="ECO:0000256" key="1">
    <source>
        <dbReference type="SAM" id="MobiDB-lite"/>
    </source>
</evidence>
<protein>
    <submittedName>
        <fullName evidence="2">Uncharacterized protein</fullName>
    </submittedName>
</protein>
<keyword evidence="3" id="KW-1185">Reference proteome</keyword>
<reference evidence="2 3" key="1">
    <citation type="submission" date="2021-12" db="EMBL/GenBank/DDBJ databases">
        <title>High titer production of polyol ester of fatty acids by Rhodotorula paludigena BS15 towards product separation-free biomass refinery.</title>
        <authorList>
            <person name="Mano J."/>
            <person name="Ono H."/>
            <person name="Tanaka T."/>
            <person name="Naito K."/>
            <person name="Sushida H."/>
            <person name="Ike M."/>
            <person name="Tokuyasu K."/>
            <person name="Kitaoka M."/>
        </authorList>
    </citation>
    <scope>NUCLEOTIDE SEQUENCE [LARGE SCALE GENOMIC DNA]</scope>
    <source>
        <strain evidence="2 3">BS15</strain>
    </source>
</reference>
<feature type="region of interest" description="Disordered" evidence="1">
    <location>
        <begin position="201"/>
        <end position="225"/>
    </location>
</feature>
<gene>
    <name evidence="2" type="ORF">Rhopal_004519-T1</name>
</gene>
<dbReference type="AlphaFoldDB" id="A0AAV5GPN2"/>
<feature type="region of interest" description="Disordered" evidence="1">
    <location>
        <begin position="27"/>
        <end position="135"/>
    </location>
</feature>
<feature type="compositionally biased region" description="Polar residues" evidence="1">
    <location>
        <begin position="336"/>
        <end position="347"/>
    </location>
</feature>